<evidence type="ECO:0000256" key="4">
    <source>
        <dbReference type="ARBA" id="ARBA00022576"/>
    </source>
</evidence>
<gene>
    <name evidence="12" type="primary">Piso0_000034</name>
    <name evidence="12" type="ORF">GNLVRS01_PISO0A00704g</name>
</gene>
<dbReference type="InterPro" id="IPR020578">
    <property type="entry name" value="Aminotrans_V_PyrdxlP_BS"/>
</dbReference>
<sequence>MNIIKPLNSRSSFVRLVGNKTIFHSYRSLISQTARMAPYKQAEHKLTLIPGPIEFSDPVLEAMSTPSQAHTSPEFVKTFQSTLQSLRKVFKSTSAKTQPYVLAGSGTLGWDVAATNIINPGDKVLVLSTGFFSDSFADCLKVYGADVDVVTANVGDAVPLETVEKKLKETKYSAITVTQVDTSTAVLSDVKGVSEVVKKVSPETLIIVDGVCSIGVEDLEFDAWGIDFALTASQKALGVPAGLSIFYASERAVEKALKREKDTAFFTSLKRWTPVMKAYESGSPAYFATPAVQTITALKVSLDEILSESLDKRFSKHAQVSTQFKSSLKELGINILPVNEKVEAHGLTAAYFPEGVNGPEFIGKIASKGFTIAAGIHKALPGKYFRVGHMGYSVYEGHIDQLLKAIKESLSELGYSK</sequence>
<dbReference type="PROSITE" id="PS00595">
    <property type="entry name" value="AA_TRANSFER_CLASS_5"/>
    <property type="match status" value="1"/>
</dbReference>
<dbReference type="Gene3D" id="3.40.640.10">
    <property type="entry name" value="Type I PLP-dependent aspartate aminotransferase-like (Major domain)"/>
    <property type="match status" value="1"/>
</dbReference>
<evidence type="ECO:0000313" key="13">
    <source>
        <dbReference type="Proteomes" id="UP000005222"/>
    </source>
</evidence>
<dbReference type="InterPro" id="IPR015422">
    <property type="entry name" value="PyrdxlP-dep_Trfase_small"/>
</dbReference>
<feature type="domain" description="Aminotransferase class V" evidence="11">
    <location>
        <begin position="67"/>
        <end position="379"/>
    </location>
</feature>
<dbReference type="Gene3D" id="3.90.1150.10">
    <property type="entry name" value="Aspartate Aminotransferase, domain 1"/>
    <property type="match status" value="1"/>
</dbReference>
<keyword evidence="5" id="KW-0808">Transferase</keyword>
<organism evidence="12 13">
    <name type="scientific">Pichia sorbitophila (strain ATCC MYA-4447 / BCRC 22081 / CBS 7064 / NBRC 10061 / NRRL Y-12695)</name>
    <name type="common">Hybrid yeast</name>
    <dbReference type="NCBI Taxonomy" id="559304"/>
    <lineage>
        <taxon>Eukaryota</taxon>
        <taxon>Fungi</taxon>
        <taxon>Dikarya</taxon>
        <taxon>Ascomycota</taxon>
        <taxon>Saccharomycotina</taxon>
        <taxon>Pichiomycetes</taxon>
        <taxon>Debaryomycetaceae</taxon>
        <taxon>Millerozyma</taxon>
    </lineage>
</organism>
<dbReference type="EC" id="2.6.1.44" evidence="3"/>
<evidence type="ECO:0000256" key="7">
    <source>
        <dbReference type="PIRSR" id="PIRSR000524-1"/>
    </source>
</evidence>
<dbReference type="GO" id="GO:0008453">
    <property type="term" value="F:alanine-glyoxylate transaminase activity"/>
    <property type="evidence" value="ECO:0007669"/>
    <property type="project" value="UniProtKB-EC"/>
</dbReference>
<dbReference type="Proteomes" id="UP000005222">
    <property type="component" value="Chromosome A"/>
</dbReference>
<evidence type="ECO:0000313" key="12">
    <source>
        <dbReference type="EMBL" id="CCE72463.1"/>
    </source>
</evidence>
<dbReference type="FunCoup" id="G8YUD0">
    <property type="interactions" value="2222"/>
</dbReference>
<evidence type="ECO:0000256" key="2">
    <source>
        <dbReference type="ARBA" id="ARBA00009236"/>
    </source>
</evidence>
<dbReference type="InParanoid" id="G8YUD0"/>
<evidence type="ECO:0000259" key="11">
    <source>
        <dbReference type="Pfam" id="PF00266"/>
    </source>
</evidence>
<name>G8YUD0_PICSO</name>
<dbReference type="STRING" id="559304.G8YUD0"/>
<dbReference type="EMBL" id="FO082059">
    <property type="protein sequence ID" value="CCE72463.1"/>
    <property type="molecule type" value="Genomic_DNA"/>
</dbReference>
<dbReference type="InterPro" id="IPR015421">
    <property type="entry name" value="PyrdxlP-dep_Trfase_major"/>
</dbReference>
<dbReference type="GO" id="GO:0019265">
    <property type="term" value="P:glycine biosynthetic process, by transamination of glyoxylate"/>
    <property type="evidence" value="ECO:0007669"/>
    <property type="project" value="TreeGrafter"/>
</dbReference>
<evidence type="ECO:0000256" key="1">
    <source>
        <dbReference type="ARBA" id="ARBA00001933"/>
    </source>
</evidence>
<dbReference type="FunFam" id="3.40.640.10:FF:000027">
    <property type="entry name" value="Serine--pyruvate aminotransferase, mitochondrial"/>
    <property type="match status" value="1"/>
</dbReference>
<dbReference type="InterPro" id="IPR024169">
    <property type="entry name" value="SP_NH2Trfase/AEP_transaminase"/>
</dbReference>
<dbReference type="GO" id="GO:0004760">
    <property type="term" value="F:L-serine-pyruvate transaminase activity"/>
    <property type="evidence" value="ECO:0007669"/>
    <property type="project" value="TreeGrafter"/>
</dbReference>
<comment type="similarity">
    <text evidence="2 9">Belongs to the class-V pyridoxal-phosphate-dependent aminotransferase family.</text>
</comment>
<dbReference type="InterPro" id="IPR015424">
    <property type="entry name" value="PyrdxlP-dep_Trfase"/>
</dbReference>
<dbReference type="eggNOG" id="KOG2862">
    <property type="taxonomic scope" value="Eukaryota"/>
</dbReference>
<keyword evidence="4" id="KW-0032">Aminotransferase</keyword>
<dbReference type="OrthoDB" id="7403325at2759"/>
<keyword evidence="13" id="KW-1185">Reference proteome</keyword>
<dbReference type="FunFam" id="3.90.1150.10:FF:000049">
    <property type="entry name" value="Alanine-glyoxylate aminotransferase 1"/>
    <property type="match status" value="1"/>
</dbReference>
<dbReference type="Pfam" id="PF00266">
    <property type="entry name" value="Aminotran_5"/>
    <property type="match status" value="1"/>
</dbReference>
<comment type="cofactor">
    <cofactor evidence="1 8 10">
        <name>pyridoxal 5'-phosphate</name>
        <dbReference type="ChEBI" id="CHEBI:597326"/>
    </cofactor>
</comment>
<feature type="modified residue" description="N6-(pyridoxal phosphate)lysine" evidence="8">
    <location>
        <position position="235"/>
    </location>
</feature>
<accession>G8YUD0</accession>
<reference evidence="12 13" key="1">
    <citation type="journal article" date="2012" name="G3 (Bethesda)">
        <title>Pichia sorbitophila, an interspecies yeast hybrid reveals early steps of genome resolution following polyploidization.</title>
        <authorList>
            <person name="Leh Louis V."/>
            <person name="Despons L."/>
            <person name="Friedrich A."/>
            <person name="Martin T."/>
            <person name="Durrens P."/>
            <person name="Casaregola S."/>
            <person name="Neuveglise C."/>
            <person name="Fairhead C."/>
            <person name="Marck C."/>
            <person name="Cruz J.A."/>
            <person name="Straub M.L."/>
            <person name="Kugler V."/>
            <person name="Sacerdot C."/>
            <person name="Uzunov Z."/>
            <person name="Thierry A."/>
            <person name="Weiss S."/>
            <person name="Bleykasten C."/>
            <person name="De Montigny J."/>
            <person name="Jacques N."/>
            <person name="Jung P."/>
            <person name="Lemaire M."/>
            <person name="Mallet S."/>
            <person name="Morel G."/>
            <person name="Richard G.F."/>
            <person name="Sarkar A."/>
            <person name="Savel G."/>
            <person name="Schacherer J."/>
            <person name="Seret M.L."/>
            <person name="Talla E."/>
            <person name="Samson G."/>
            <person name="Jubin C."/>
            <person name="Poulain J."/>
            <person name="Vacherie B."/>
            <person name="Barbe V."/>
            <person name="Pelletier E."/>
            <person name="Sherman D.J."/>
            <person name="Westhof E."/>
            <person name="Weissenbach J."/>
            <person name="Baret P.V."/>
            <person name="Wincker P."/>
            <person name="Gaillardin C."/>
            <person name="Dujon B."/>
            <person name="Souciet J.L."/>
        </authorList>
    </citation>
    <scope>NUCLEOTIDE SEQUENCE [LARGE SCALE GENOMIC DNA]</scope>
    <source>
        <strain evidence="13">ATCC MYA-4447 / BCRC 22081 / CBS 7064 / NBRC 10061 / NRRL Y-12695</strain>
    </source>
</reference>
<dbReference type="GO" id="GO:0005777">
    <property type="term" value="C:peroxisome"/>
    <property type="evidence" value="ECO:0007669"/>
    <property type="project" value="TreeGrafter"/>
</dbReference>
<dbReference type="InterPro" id="IPR000192">
    <property type="entry name" value="Aminotrans_V_dom"/>
</dbReference>
<evidence type="ECO:0000256" key="5">
    <source>
        <dbReference type="ARBA" id="ARBA00022679"/>
    </source>
</evidence>
<protein>
    <recommendedName>
        <fullName evidence="3">alanine--glyoxylate transaminase</fullName>
        <ecNumber evidence="3">2.6.1.44</ecNumber>
    </recommendedName>
</protein>
<dbReference type="OMA" id="MLVPTNG"/>
<dbReference type="AlphaFoldDB" id="G8YUD0"/>
<keyword evidence="6 8" id="KW-0663">Pyridoxal phosphate</keyword>
<dbReference type="PANTHER" id="PTHR21152:SF24">
    <property type="entry name" value="ALANINE--GLYOXYLATE AMINOTRANSFERASE 1"/>
    <property type="match status" value="1"/>
</dbReference>
<evidence type="ECO:0000256" key="10">
    <source>
        <dbReference type="RuleBase" id="RU004504"/>
    </source>
</evidence>
<feature type="binding site" evidence="7">
    <location>
        <position position="386"/>
    </location>
    <ligand>
        <name>substrate</name>
    </ligand>
</feature>
<dbReference type="PIRSF" id="PIRSF000524">
    <property type="entry name" value="SPT"/>
    <property type="match status" value="1"/>
</dbReference>
<evidence type="ECO:0000256" key="9">
    <source>
        <dbReference type="RuleBase" id="RU004075"/>
    </source>
</evidence>
<evidence type="ECO:0000256" key="8">
    <source>
        <dbReference type="PIRSR" id="PIRSR000524-50"/>
    </source>
</evidence>
<evidence type="ECO:0000256" key="3">
    <source>
        <dbReference type="ARBA" id="ARBA00013049"/>
    </source>
</evidence>
<dbReference type="PANTHER" id="PTHR21152">
    <property type="entry name" value="AMINOTRANSFERASE CLASS V"/>
    <property type="match status" value="1"/>
</dbReference>
<evidence type="ECO:0000256" key="6">
    <source>
        <dbReference type="ARBA" id="ARBA00022898"/>
    </source>
</evidence>
<dbReference type="HOGENOM" id="CLU_027686_5_2_1"/>
<dbReference type="SUPFAM" id="SSF53383">
    <property type="entry name" value="PLP-dependent transferases"/>
    <property type="match status" value="1"/>
</dbReference>
<proteinExistence type="inferred from homology"/>